<dbReference type="InterPro" id="IPR047155">
    <property type="entry name" value="COMMD4/6/7/8"/>
</dbReference>
<dbReference type="InterPro" id="IPR017920">
    <property type="entry name" value="COMM"/>
</dbReference>
<dbReference type="GO" id="GO:0051059">
    <property type="term" value="F:NF-kappaB binding"/>
    <property type="evidence" value="ECO:0007669"/>
    <property type="project" value="TreeGrafter"/>
</dbReference>
<name>A0A6P7TLF1_9MOLL</name>
<keyword evidence="2" id="KW-1185">Reference proteome</keyword>
<organism evidence="2 3">
    <name type="scientific">Octopus sinensis</name>
    <name type="common">East Asian common octopus</name>
    <dbReference type="NCBI Taxonomy" id="2607531"/>
    <lineage>
        <taxon>Eukaryota</taxon>
        <taxon>Metazoa</taxon>
        <taxon>Spiralia</taxon>
        <taxon>Lophotrochozoa</taxon>
        <taxon>Mollusca</taxon>
        <taxon>Cephalopoda</taxon>
        <taxon>Coleoidea</taxon>
        <taxon>Octopodiformes</taxon>
        <taxon>Octopoda</taxon>
        <taxon>Incirrata</taxon>
        <taxon>Octopodidae</taxon>
        <taxon>Octopus</taxon>
    </lineage>
</organism>
<dbReference type="AlphaFoldDB" id="A0A6P7TLF1"/>
<reference evidence="3" key="1">
    <citation type="submission" date="2025-08" db="UniProtKB">
        <authorList>
            <consortium name="RefSeq"/>
        </authorList>
    </citation>
    <scope>IDENTIFICATION</scope>
</reference>
<dbReference type="KEGG" id="osn:115223889"/>
<dbReference type="GO" id="GO:0033209">
    <property type="term" value="P:tumor necrosis factor-mediated signaling pathway"/>
    <property type="evidence" value="ECO:0007669"/>
    <property type="project" value="TreeGrafter"/>
</dbReference>
<evidence type="ECO:0000313" key="3">
    <source>
        <dbReference type="RefSeq" id="XP_029650467.1"/>
    </source>
</evidence>
<dbReference type="PANTHER" id="PTHR16231:SF2">
    <property type="entry name" value="COMM DOMAIN-CONTAINING PROTEIN 7"/>
    <property type="match status" value="1"/>
</dbReference>
<dbReference type="Proteomes" id="UP000515154">
    <property type="component" value="Linkage group LG24"/>
</dbReference>
<accession>A0A6P7TLF1</accession>
<dbReference type="PROSITE" id="PS51269">
    <property type="entry name" value="COMM"/>
    <property type="match status" value="1"/>
</dbReference>
<dbReference type="PANTHER" id="PTHR16231">
    <property type="entry name" value="COMM DOMAIN-CONTAINING PROTEIN 4-8 FAMILY MEMBER"/>
    <property type="match status" value="1"/>
</dbReference>
<feature type="domain" description="COMM" evidence="1">
    <location>
        <begin position="137"/>
        <end position="205"/>
    </location>
</feature>
<evidence type="ECO:0000313" key="2">
    <source>
        <dbReference type="Proteomes" id="UP000515154"/>
    </source>
</evidence>
<proteinExistence type="predicted"/>
<dbReference type="GO" id="GO:0045892">
    <property type="term" value="P:negative regulation of DNA-templated transcription"/>
    <property type="evidence" value="ECO:0007669"/>
    <property type="project" value="TreeGrafter"/>
</dbReference>
<gene>
    <name evidence="3" type="primary">LOC115223889</name>
</gene>
<dbReference type="RefSeq" id="XP_029650467.1">
    <property type="nucleotide sequence ID" value="XM_029794607.2"/>
</dbReference>
<evidence type="ECO:0000259" key="1">
    <source>
        <dbReference type="PROSITE" id="PS51269"/>
    </source>
</evidence>
<dbReference type="Pfam" id="PF07258">
    <property type="entry name" value="COMM_domain"/>
    <property type="match status" value="1"/>
</dbReference>
<protein>
    <submittedName>
        <fullName evidence="3">COMM domain-containing protein 7</fullName>
    </submittedName>
</protein>
<dbReference type="Pfam" id="PF21672">
    <property type="entry name" value="COMM_HN"/>
    <property type="match status" value="1"/>
</dbReference>
<sequence>MAATIHYGSERTEANLAAIKSDMLTLDKFENEQFSQLVQMMFAFLLDPNKSSQLFTQLETFAEENGANFTALKSVFKSLITIPNDALRRGVAPATFQEELISFGLSQEKAEYFTEQWKKNMASLSATALGQTLMVNQLVDMDWKFGVTLSSSELSKVGNTFIQLKLVVSNGKGELNTIYMELSLQQFYSFLHEMERAKASLEMLS</sequence>